<sequence length="188" mass="21382">MESDDDYDSFSPPEQSSPPIHHPKLKRLKKSILVMISEEEETSETLRSQLINEGFDAEIDLDSRSDGLQFSEDREEFDGKRSDPSGVEDLQTERSEKKQSNAECSDEKKEKKKKKRVNSGGDETNPKGSSSVGKTEEKKAILVFNDSLKPQPLESPESQSTLEGFEFVWQTYGVFLRSFAFQLRKSNH</sequence>
<feature type="region of interest" description="Disordered" evidence="1">
    <location>
        <begin position="1"/>
        <end position="24"/>
    </location>
</feature>
<proteinExistence type="predicted"/>
<dbReference type="AlphaFoldDB" id="A0A7J0DVW6"/>
<gene>
    <name evidence="2" type="ORF">Acr_00g0087080</name>
</gene>
<protein>
    <submittedName>
        <fullName evidence="2">Uncharacterized protein</fullName>
    </submittedName>
</protein>
<evidence type="ECO:0000313" key="3">
    <source>
        <dbReference type="Proteomes" id="UP000585474"/>
    </source>
</evidence>
<feature type="region of interest" description="Disordered" evidence="1">
    <location>
        <begin position="56"/>
        <end position="136"/>
    </location>
</feature>
<evidence type="ECO:0000256" key="1">
    <source>
        <dbReference type="SAM" id="MobiDB-lite"/>
    </source>
</evidence>
<accession>A0A7J0DVW6</accession>
<dbReference type="OrthoDB" id="1919305at2759"/>
<organism evidence="2 3">
    <name type="scientific">Actinidia rufa</name>
    <dbReference type="NCBI Taxonomy" id="165716"/>
    <lineage>
        <taxon>Eukaryota</taxon>
        <taxon>Viridiplantae</taxon>
        <taxon>Streptophyta</taxon>
        <taxon>Embryophyta</taxon>
        <taxon>Tracheophyta</taxon>
        <taxon>Spermatophyta</taxon>
        <taxon>Magnoliopsida</taxon>
        <taxon>eudicotyledons</taxon>
        <taxon>Gunneridae</taxon>
        <taxon>Pentapetalae</taxon>
        <taxon>asterids</taxon>
        <taxon>Ericales</taxon>
        <taxon>Actinidiaceae</taxon>
        <taxon>Actinidia</taxon>
    </lineage>
</organism>
<evidence type="ECO:0000313" key="2">
    <source>
        <dbReference type="EMBL" id="GFS43803.1"/>
    </source>
</evidence>
<keyword evidence="3" id="KW-1185">Reference proteome</keyword>
<comment type="caution">
    <text evidence="2">The sequence shown here is derived from an EMBL/GenBank/DDBJ whole genome shotgun (WGS) entry which is preliminary data.</text>
</comment>
<feature type="compositionally biased region" description="Basic and acidic residues" evidence="1">
    <location>
        <begin position="91"/>
        <end position="109"/>
    </location>
</feature>
<dbReference type="EMBL" id="BJWL01000429">
    <property type="protein sequence ID" value="GFS43803.1"/>
    <property type="molecule type" value="Genomic_DNA"/>
</dbReference>
<name>A0A7J0DVW6_9ERIC</name>
<reference evidence="3" key="1">
    <citation type="submission" date="2019-07" db="EMBL/GenBank/DDBJ databases">
        <title>De Novo Assembly of kiwifruit Actinidia rufa.</title>
        <authorList>
            <person name="Sugita-Konishi S."/>
            <person name="Sato K."/>
            <person name="Mori E."/>
            <person name="Abe Y."/>
            <person name="Kisaki G."/>
            <person name="Hamano K."/>
            <person name="Suezawa K."/>
            <person name="Otani M."/>
            <person name="Fukuda T."/>
            <person name="Manabe T."/>
            <person name="Gomi K."/>
            <person name="Tabuchi M."/>
            <person name="Akimitsu K."/>
            <person name="Kataoka I."/>
        </authorList>
    </citation>
    <scope>NUCLEOTIDE SEQUENCE [LARGE SCALE GENOMIC DNA]</scope>
    <source>
        <strain evidence="3">cv. Fuchu</strain>
    </source>
</reference>
<dbReference type="Proteomes" id="UP000585474">
    <property type="component" value="Unassembled WGS sequence"/>
</dbReference>